<dbReference type="Proteomes" id="UP000785679">
    <property type="component" value="Unassembled WGS sequence"/>
</dbReference>
<proteinExistence type="predicted"/>
<evidence type="ECO:0000313" key="1">
    <source>
        <dbReference type="EMBL" id="TNV87955.1"/>
    </source>
</evidence>
<organism evidence="1 2">
    <name type="scientific">Halteria grandinella</name>
    <dbReference type="NCBI Taxonomy" id="5974"/>
    <lineage>
        <taxon>Eukaryota</taxon>
        <taxon>Sar</taxon>
        <taxon>Alveolata</taxon>
        <taxon>Ciliophora</taxon>
        <taxon>Intramacronucleata</taxon>
        <taxon>Spirotrichea</taxon>
        <taxon>Stichotrichia</taxon>
        <taxon>Sporadotrichida</taxon>
        <taxon>Halteriidae</taxon>
        <taxon>Halteria</taxon>
    </lineage>
</organism>
<protein>
    <submittedName>
        <fullName evidence="1">Uncharacterized protein</fullName>
    </submittedName>
</protein>
<gene>
    <name evidence="1" type="ORF">FGO68_gene8437</name>
</gene>
<sequence length="939" mass="105823">MSVYKNSTDIEHIVTVQNNPPGGNNMATFVFRFITYDNNVLGSSDTPIVHTFLHEPAVLTGVELQCMAILQIDYNTLYLLTYEQNAGSYVFQYTLDFNGDTTAYYFYVDPQVSGKNIVNGLFLREQDIFTPVVLSALTIGTVYSPLGLTPSRRLSLLEAFDPERTCFAQDNPGGQDANKFRYLNADTFLDSDDSLLYNHEDSSDITFINGGTQYQATPLPIEEFTSFACVCGMHPEIEVDPSQSGVSPWYVLAGQSSTQTLKVKDFTYTWRSGGTCMVNYGFTYTATYPDGSPLQAPYSFDPLTNSLQVTNLQSTTAVELIVKGTIIELAYSEVIFVTIQGIENLGAPYFVPSLPHAYVEAGNQFIYEVPQAIDPDDDPYTISYDFGQALAICNVMYGNVIQITPAANMAGQVYQIVVILTDQNQFPQSRNLTFLIFIKDTTVVLDTSRKDCAKEPFPKFIGTKILNNVQLFYSAFNPASNSFAVGGHTNSKSLVSYTPAQNLIAYPLIALYSGYHWQRDWLKYLADANGYAVFGMAFSPQGYSLAIHCEKLEGGDPMLTLLTSNGMHISTRKYTNTNLRISMQYNRMVIDEYRSVIVMAKKQADSASSLTGSTRRYVIFRIAQDSIESSWALTSVTDGQAFNIVQSESVNAIYVQAMHYEGTSSNAFVGKLTRIRATSPTLSWISRRTASINSAQLSILTLNSTHQVALQLYFTTVPLEFKLRKTMVDISYNSVLSDQAYKQIMFQSNNYTTLYLHTLQVISEFKAQALVTNMALFKNMLLTFNFDFTGVESTKVTYKIIDPQPIVRQWVKGVIFAENKYLAFTHTAGVYMGMDFNNRNVAFLYTNAPELSCWNSPLIEYEKMDVEPLYKFNSLNQVIISFSIQLVYNNFKHYYVYILLHHCWQCHNYRVGPIKCPRLVMRYYTVQRGHFCISTCYKC</sequence>
<evidence type="ECO:0000313" key="2">
    <source>
        <dbReference type="Proteomes" id="UP000785679"/>
    </source>
</evidence>
<comment type="caution">
    <text evidence="1">The sequence shown here is derived from an EMBL/GenBank/DDBJ whole genome shotgun (WGS) entry which is preliminary data.</text>
</comment>
<keyword evidence="2" id="KW-1185">Reference proteome</keyword>
<reference evidence="1" key="1">
    <citation type="submission" date="2019-06" db="EMBL/GenBank/DDBJ databases">
        <authorList>
            <person name="Zheng W."/>
        </authorList>
    </citation>
    <scope>NUCLEOTIDE SEQUENCE</scope>
    <source>
        <strain evidence="1">QDHG01</strain>
    </source>
</reference>
<dbReference type="AlphaFoldDB" id="A0A8J8P8X5"/>
<accession>A0A8J8P8X5</accession>
<dbReference type="EMBL" id="RRYP01000125">
    <property type="protein sequence ID" value="TNV87955.1"/>
    <property type="molecule type" value="Genomic_DNA"/>
</dbReference>
<name>A0A8J8P8X5_HALGN</name>